<dbReference type="CDD" id="cd20704">
    <property type="entry name" value="Orc3"/>
    <property type="match status" value="1"/>
</dbReference>
<protein>
    <submittedName>
        <fullName evidence="3">Similar to Origin recognition complex subunit 3 acc. no. Q5DJU3</fullName>
    </submittedName>
</protein>
<dbReference type="PANTHER" id="PTHR12748:SF0">
    <property type="entry name" value="ORIGIN RECOGNITION COMPLEX SUBUNIT 3"/>
    <property type="match status" value="1"/>
</dbReference>
<keyword evidence="4" id="KW-1185">Reference proteome</keyword>
<dbReference type="InterPro" id="IPR020795">
    <property type="entry name" value="ORC3"/>
</dbReference>
<feature type="region of interest" description="Disordered" evidence="1">
    <location>
        <begin position="33"/>
        <end position="57"/>
    </location>
</feature>
<organism evidence="3 4">
    <name type="scientific">Pyronema omphalodes (strain CBS 100304)</name>
    <name type="common">Pyronema confluens</name>
    <dbReference type="NCBI Taxonomy" id="1076935"/>
    <lineage>
        <taxon>Eukaryota</taxon>
        <taxon>Fungi</taxon>
        <taxon>Dikarya</taxon>
        <taxon>Ascomycota</taxon>
        <taxon>Pezizomycotina</taxon>
        <taxon>Pezizomycetes</taxon>
        <taxon>Pezizales</taxon>
        <taxon>Pyronemataceae</taxon>
        <taxon>Pyronema</taxon>
    </lineage>
</organism>
<proteinExistence type="predicted"/>
<dbReference type="OMA" id="CPTFMFF"/>
<evidence type="ECO:0000256" key="1">
    <source>
        <dbReference type="SAM" id="MobiDB-lite"/>
    </source>
</evidence>
<dbReference type="GO" id="GO:0031261">
    <property type="term" value="C:DNA replication preinitiation complex"/>
    <property type="evidence" value="ECO:0007669"/>
    <property type="project" value="TreeGrafter"/>
</dbReference>
<dbReference type="GO" id="GO:0005656">
    <property type="term" value="C:nuclear pre-replicative complex"/>
    <property type="evidence" value="ECO:0007669"/>
    <property type="project" value="TreeGrafter"/>
</dbReference>
<evidence type="ECO:0000259" key="2">
    <source>
        <dbReference type="Pfam" id="PF07034"/>
    </source>
</evidence>
<dbReference type="GO" id="GO:0003688">
    <property type="term" value="F:DNA replication origin binding"/>
    <property type="evidence" value="ECO:0007669"/>
    <property type="project" value="TreeGrafter"/>
</dbReference>
<dbReference type="OrthoDB" id="10265211at2759"/>
<evidence type="ECO:0000313" key="3">
    <source>
        <dbReference type="EMBL" id="CCX15950.1"/>
    </source>
</evidence>
<feature type="compositionally biased region" description="Low complexity" evidence="1">
    <location>
        <begin position="48"/>
        <end position="57"/>
    </location>
</feature>
<dbReference type="PANTHER" id="PTHR12748">
    <property type="entry name" value="ORIGIN RECOGNITION COMPLEX SUBUNIT 3"/>
    <property type="match status" value="1"/>
</dbReference>
<dbReference type="Pfam" id="PF07034">
    <property type="entry name" value="ORC3_N"/>
    <property type="match status" value="1"/>
</dbReference>
<dbReference type="GO" id="GO:0005664">
    <property type="term" value="C:nuclear origin of replication recognition complex"/>
    <property type="evidence" value="ECO:0007669"/>
    <property type="project" value="InterPro"/>
</dbReference>
<dbReference type="eggNOG" id="KOG2538">
    <property type="taxonomic scope" value="Eukaryota"/>
</dbReference>
<name>U4LNI2_PYROM</name>
<dbReference type="Proteomes" id="UP000018144">
    <property type="component" value="Unassembled WGS sequence"/>
</dbReference>
<dbReference type="EMBL" id="HF936265">
    <property type="protein sequence ID" value="CCX15950.1"/>
    <property type="molecule type" value="Genomic_DNA"/>
</dbReference>
<feature type="domain" description="Origin recognition complex subunit 3 N-terminal" evidence="2">
    <location>
        <begin position="20"/>
        <end position="355"/>
    </location>
</feature>
<gene>
    <name evidence="3" type="ORF">PCON_02409</name>
</gene>
<accession>U4LNI2</accession>
<sequence>MARACTPESDDNDDYDVQEHQGCYVFIPAGADTARPTKRRRTSGDKNATPTKPTQTPAKVDECLFPVLLNGKEPLEAVQIRWETYHQLWADQEARTNAILDSFNQQTLNDVSEFVKNADPEKYDNKIPTALVLTGPNIASHQPLFEQFKMRICDDDQAGPVVVLTSKDALNLKGTLKKLIKDATESDEGRDDEEDELIVGKRGSKLLNYDLQILQNWCVLHPEKKVVIAVQDTEAFDNHLLSDLISLFSAYLGRIPFVLLMGIATSLEIFHEKLPKAVIRMMQGEKFDVERADELLALVFNDAVLGPKSILRLGPSVSDIIIERQKNHTQSIQTFMSALKYAYMSHFYANPLSILLAFLDDPAGLKKMLTPQHLDAIRTLPSFRKHVEAALEAETVNTSEIRALLTNNAHLTAFVPALLTECHEYAKQLSSTLEVLELTRGCTSAAKIPRYELLPRVLSGDLHVESPLVRELLLSVKKMNSNSLLLLLSSLSSTSLGDTLSPLTSSISELVSETPVLTSEFDVATSSLRSTAVSKKIQISAHKSGLTKNDAEYSELLKKVHEALTECFTESLRPPTEVALHEIFFITCQLRIRMYCAMPSWYCGRGPYKASGLVGM</sequence>
<dbReference type="AlphaFoldDB" id="U4LNI2"/>
<dbReference type="STRING" id="1076935.U4LNI2"/>
<dbReference type="InterPro" id="IPR045667">
    <property type="entry name" value="ORC3_N"/>
</dbReference>
<reference evidence="3 4" key="1">
    <citation type="journal article" date="2013" name="PLoS Genet.">
        <title>The genome and development-dependent transcriptomes of Pyronema confluens: a window into fungal evolution.</title>
        <authorList>
            <person name="Traeger S."/>
            <person name="Altegoer F."/>
            <person name="Freitag M."/>
            <person name="Gabaldon T."/>
            <person name="Kempken F."/>
            <person name="Kumar A."/>
            <person name="Marcet-Houben M."/>
            <person name="Poggeler S."/>
            <person name="Stajich J.E."/>
            <person name="Nowrousian M."/>
        </authorList>
    </citation>
    <scope>NUCLEOTIDE SEQUENCE [LARGE SCALE GENOMIC DNA]</scope>
    <source>
        <strain evidence="4">CBS 100304</strain>
        <tissue evidence="3">Vegetative mycelium</tissue>
    </source>
</reference>
<evidence type="ECO:0000313" key="4">
    <source>
        <dbReference type="Proteomes" id="UP000018144"/>
    </source>
</evidence>
<dbReference type="GO" id="GO:0006270">
    <property type="term" value="P:DNA replication initiation"/>
    <property type="evidence" value="ECO:0007669"/>
    <property type="project" value="TreeGrafter"/>
</dbReference>